<evidence type="ECO:0000313" key="1">
    <source>
        <dbReference type="EnsemblMetazoa" id="AALB008549-PA"/>
    </source>
</evidence>
<keyword evidence="2" id="KW-1185">Reference proteome</keyword>
<name>A0A182FPT0_ANOAL</name>
<accession>A0A182FPT0</accession>
<protein>
    <submittedName>
        <fullName evidence="1">Uncharacterized protein</fullName>
    </submittedName>
</protein>
<organism evidence="1 2">
    <name type="scientific">Anopheles albimanus</name>
    <name type="common">New world malaria mosquito</name>
    <dbReference type="NCBI Taxonomy" id="7167"/>
    <lineage>
        <taxon>Eukaryota</taxon>
        <taxon>Metazoa</taxon>
        <taxon>Ecdysozoa</taxon>
        <taxon>Arthropoda</taxon>
        <taxon>Hexapoda</taxon>
        <taxon>Insecta</taxon>
        <taxon>Pterygota</taxon>
        <taxon>Neoptera</taxon>
        <taxon>Endopterygota</taxon>
        <taxon>Diptera</taxon>
        <taxon>Nematocera</taxon>
        <taxon>Culicoidea</taxon>
        <taxon>Culicidae</taxon>
        <taxon>Anophelinae</taxon>
        <taxon>Anopheles</taxon>
    </lineage>
</organism>
<dbReference type="AlphaFoldDB" id="A0A182FPT0"/>
<evidence type="ECO:0000313" key="2">
    <source>
        <dbReference type="Proteomes" id="UP000069272"/>
    </source>
</evidence>
<proteinExistence type="predicted"/>
<dbReference type="VEuPathDB" id="VectorBase:AALB008549"/>
<dbReference type="EnsemblMetazoa" id="AALB008549-RA">
    <property type="protein sequence ID" value="AALB008549-PA"/>
    <property type="gene ID" value="AALB008549"/>
</dbReference>
<reference evidence="1" key="2">
    <citation type="submission" date="2022-08" db="UniProtKB">
        <authorList>
            <consortium name="EnsemblMetazoa"/>
        </authorList>
    </citation>
    <scope>IDENTIFICATION</scope>
    <source>
        <strain evidence="1">STECLA/ALBI9_A</strain>
    </source>
</reference>
<reference evidence="1 2" key="1">
    <citation type="journal article" date="2017" name="G3 (Bethesda)">
        <title>The Physical Genome Mapping of Anopheles albimanus Corrected Scaffold Misassemblies and Identified Interarm Rearrangements in Genus Anopheles.</title>
        <authorList>
            <person name="Artemov G.N."/>
            <person name="Peery A.N."/>
            <person name="Jiang X."/>
            <person name="Tu Z."/>
            <person name="Stegniy V.N."/>
            <person name="Sharakhova M.V."/>
            <person name="Sharakhov I.V."/>
        </authorList>
    </citation>
    <scope>NUCLEOTIDE SEQUENCE [LARGE SCALE GENOMIC DNA]</scope>
    <source>
        <strain evidence="1 2">ALBI9_A</strain>
    </source>
</reference>
<sequence>MTDINLDYLDEEEIMELLAMYLLMKKQRAAEKQNKRPDDNSEKFTCLAKGLGCDDLLFYF</sequence>
<dbReference type="Proteomes" id="UP000069272">
    <property type="component" value="Chromosome 2R"/>
</dbReference>